<dbReference type="OrthoDB" id="301415at2759"/>
<dbReference type="InterPro" id="IPR057615">
    <property type="entry name" value="Ig_VWA7"/>
</dbReference>
<keyword evidence="5" id="KW-0812">Transmembrane</keyword>
<dbReference type="SUPFAM" id="SSF53300">
    <property type="entry name" value="vWA-like"/>
    <property type="match status" value="1"/>
</dbReference>
<comment type="subcellular location">
    <subcellularLocation>
        <location evidence="1">Secreted</location>
    </subcellularLocation>
</comment>
<dbReference type="Pfam" id="PF23619">
    <property type="entry name" value="Ig_VWA7"/>
    <property type="match status" value="1"/>
</dbReference>
<keyword evidence="2" id="KW-0964">Secreted</keyword>
<keyword evidence="5" id="KW-0472">Membrane</keyword>
<dbReference type="Gene3D" id="3.40.50.410">
    <property type="entry name" value="von Willebrand factor, type A domain"/>
    <property type="match status" value="1"/>
</dbReference>
<organism evidence="10 11">
    <name type="scientific">Liparis tanakae</name>
    <name type="common">Tanaka's snailfish</name>
    <dbReference type="NCBI Taxonomy" id="230148"/>
    <lineage>
        <taxon>Eukaryota</taxon>
        <taxon>Metazoa</taxon>
        <taxon>Chordata</taxon>
        <taxon>Craniata</taxon>
        <taxon>Vertebrata</taxon>
        <taxon>Euteleostomi</taxon>
        <taxon>Actinopterygii</taxon>
        <taxon>Neopterygii</taxon>
        <taxon>Teleostei</taxon>
        <taxon>Neoteleostei</taxon>
        <taxon>Acanthomorphata</taxon>
        <taxon>Eupercaria</taxon>
        <taxon>Perciformes</taxon>
        <taxon>Cottioidei</taxon>
        <taxon>Cottales</taxon>
        <taxon>Liparidae</taxon>
        <taxon>Liparis</taxon>
    </lineage>
</organism>
<dbReference type="Proteomes" id="UP000314294">
    <property type="component" value="Unassembled WGS sequence"/>
</dbReference>
<evidence type="ECO:0000259" key="7">
    <source>
        <dbReference type="Pfam" id="PF23619"/>
    </source>
</evidence>
<feature type="domain" description="VWA7 N-terminal" evidence="9">
    <location>
        <begin position="224"/>
        <end position="285"/>
    </location>
</feature>
<reference evidence="10 11" key="1">
    <citation type="submission" date="2019-03" db="EMBL/GenBank/DDBJ databases">
        <title>First draft genome of Liparis tanakae, snailfish: a comprehensive survey of snailfish specific genes.</title>
        <authorList>
            <person name="Kim W."/>
            <person name="Song I."/>
            <person name="Jeong J.-H."/>
            <person name="Kim D."/>
            <person name="Kim S."/>
            <person name="Ryu S."/>
            <person name="Song J.Y."/>
            <person name="Lee S.K."/>
        </authorList>
    </citation>
    <scope>NUCLEOTIDE SEQUENCE [LARGE SCALE GENOMIC DNA]</scope>
    <source>
        <tissue evidence="10">Muscle</tissue>
    </source>
</reference>
<keyword evidence="3" id="KW-0732">Signal</keyword>
<dbReference type="PANTHER" id="PTHR14905:SF22">
    <property type="entry name" value="VON WILLEBRAND FACTOR A DOMAIN-CONTAINING PROTEIN 7-LIKE"/>
    <property type="match status" value="1"/>
</dbReference>
<keyword evidence="11" id="KW-1185">Reference proteome</keyword>
<dbReference type="GO" id="GO:0005576">
    <property type="term" value="C:extracellular region"/>
    <property type="evidence" value="ECO:0007669"/>
    <property type="project" value="UniProtKB-SubCell"/>
</dbReference>
<dbReference type="InterPro" id="IPR052577">
    <property type="entry name" value="VWA7"/>
</dbReference>
<evidence type="ECO:0000259" key="8">
    <source>
        <dbReference type="Pfam" id="PF25106"/>
    </source>
</evidence>
<feature type="domain" description="VWA7 Ig-like" evidence="7">
    <location>
        <begin position="689"/>
        <end position="758"/>
    </location>
</feature>
<name>A0A4Z2FI98_9TELE</name>
<evidence type="ECO:0000256" key="1">
    <source>
        <dbReference type="ARBA" id="ARBA00004613"/>
    </source>
</evidence>
<dbReference type="Pfam" id="PF25107">
    <property type="entry name" value="VWA7_N"/>
    <property type="match status" value="2"/>
</dbReference>
<feature type="domain" description="Hemicentin/VWA7 galactose-binding" evidence="6">
    <location>
        <begin position="478"/>
        <end position="576"/>
    </location>
</feature>
<comment type="caution">
    <text evidence="10">The sequence shown here is derived from an EMBL/GenBank/DDBJ whole genome shotgun (WGS) entry which is preliminary data.</text>
</comment>
<feature type="transmembrane region" description="Helical" evidence="5">
    <location>
        <begin position="29"/>
        <end position="51"/>
    </location>
</feature>
<evidence type="ECO:0000313" key="10">
    <source>
        <dbReference type="EMBL" id="TNN40938.1"/>
    </source>
</evidence>
<keyword evidence="4" id="KW-0325">Glycoprotein</keyword>
<dbReference type="InterPro" id="IPR056861">
    <property type="entry name" value="HMCN1-like_VWA"/>
</dbReference>
<evidence type="ECO:0000259" key="6">
    <source>
        <dbReference type="Pfam" id="PF23560"/>
    </source>
</evidence>
<dbReference type="Pfam" id="PF23560">
    <property type="entry name" value="GBD_Hemicentin"/>
    <property type="match status" value="1"/>
</dbReference>
<evidence type="ECO:0000256" key="4">
    <source>
        <dbReference type="ARBA" id="ARBA00023180"/>
    </source>
</evidence>
<dbReference type="AlphaFoldDB" id="A0A4Z2FI98"/>
<keyword evidence="5" id="KW-1133">Transmembrane helix</keyword>
<proteinExistence type="predicted"/>
<dbReference type="CDD" id="cd00198">
    <property type="entry name" value="vWFA"/>
    <property type="match status" value="1"/>
</dbReference>
<evidence type="ECO:0000256" key="5">
    <source>
        <dbReference type="SAM" id="Phobius"/>
    </source>
</evidence>
<dbReference type="InterPro" id="IPR036465">
    <property type="entry name" value="vWFA_dom_sf"/>
</dbReference>
<evidence type="ECO:0000313" key="11">
    <source>
        <dbReference type="Proteomes" id="UP000314294"/>
    </source>
</evidence>
<dbReference type="InterPro" id="IPR056475">
    <property type="entry name" value="GBD_Hemicentin/VWA7"/>
</dbReference>
<evidence type="ECO:0000256" key="3">
    <source>
        <dbReference type="ARBA" id="ARBA00022729"/>
    </source>
</evidence>
<dbReference type="PANTHER" id="PTHR14905">
    <property type="entry name" value="NG37"/>
    <property type="match status" value="1"/>
</dbReference>
<evidence type="ECO:0000259" key="9">
    <source>
        <dbReference type="Pfam" id="PF25107"/>
    </source>
</evidence>
<protein>
    <submittedName>
        <fullName evidence="10">von Willebrand factor A domain-containing protein 7</fullName>
    </submittedName>
</protein>
<gene>
    <name evidence="10" type="primary">VWA7_0</name>
    <name evidence="10" type="ORF">EYF80_048881</name>
</gene>
<dbReference type="EMBL" id="SRLO01001146">
    <property type="protein sequence ID" value="TNN40938.1"/>
    <property type="molecule type" value="Genomic_DNA"/>
</dbReference>
<evidence type="ECO:0000256" key="2">
    <source>
        <dbReference type="ARBA" id="ARBA00022525"/>
    </source>
</evidence>
<feature type="domain" description="Hemicentin-1-like von Willebrand factor A" evidence="8">
    <location>
        <begin position="296"/>
        <end position="459"/>
    </location>
</feature>
<sequence>MRSELGQVSGRDVLRFDLSLLAARKSQNILIMMTSLLGTALMALVLSGPVLTFAPIGGGGSTHVSITGTALLQKVTETCRAVAVAADDLLNDVDLRLQGSSPEELVQACLGPTATGEVSGSKFRAALQEIYAQNGLVDRDFVNSPAHHFNSEAFLEGRSLIMRGNVAVKASIGEGNFQAAREALGRVLHTLQDFYSHSNWVELGFTEPYASLLRSDLPLENLAGKCSHGGAADLTSAKEPRGGISKDERRADNVNLHTAAVHLATAASLQLLEDVRLAAGDDDFLRMMGIARSAVVCFVIDTTGSMSDDIAEARQVVYDIIDGKRGTQDEPSEYILVPFNDPEFGPMIRTTDPNKMKTEISKLRAKGGGDTPELCLSGIQLALTGSPASSQIYVFTDAIAKDIHLKDTIVALIRSTKSTVSFFTTGASKRRRRDLRASTFEDYKDLALASGGQAIQVSKSQLPQATDVILDTSTSALVTVLQRARNPGKKETFPFTLDESLKNITIYITGQAITFTLTNPAGVSQTQSEASGKLGAITTVGNLRRIRLNVGRDTGIWKIEIISAQPYTLKVTGQSTIAFIYDFVESFGGPHAGYAQLSGRPQAGQPATLMLSVMGRKGPSSMTIGSVALVTVSGAETVRNSTITDMGNGDLLVTVNNVPEGEFVVLLKGTDKESGTEFQRQSTTQMSVSKVNIKMVPSCIVLSPPDSLTLTSGEYTNSSLTITPPAGTPSGADVTLTLEAKSASGLDSNYVVLRISVVTKITDFAPPLCEVLNVMADDCPRDLSQCGLFQWALAASLTDGNGTGIESVSLRQGSGNLTLTSLSDPVTRANYRASCCSQIVEFVAVDKIGNVGKCYHSIVRLQKAHLAY</sequence>
<feature type="domain" description="VWA7 N-terminal" evidence="9">
    <location>
        <begin position="102"/>
        <end position="223"/>
    </location>
</feature>
<dbReference type="Pfam" id="PF25106">
    <property type="entry name" value="VWA_4"/>
    <property type="match status" value="1"/>
</dbReference>
<dbReference type="InterPro" id="IPR056862">
    <property type="entry name" value="VWA7_N"/>
</dbReference>
<accession>A0A4Z2FI98</accession>